<evidence type="ECO:0000313" key="1">
    <source>
        <dbReference type="EMBL" id="MDY0407915.1"/>
    </source>
</evidence>
<proteinExistence type="predicted"/>
<evidence type="ECO:0008006" key="3">
    <source>
        <dbReference type="Google" id="ProtNLM"/>
    </source>
</evidence>
<comment type="caution">
    <text evidence="1">The sequence shown here is derived from an EMBL/GenBank/DDBJ whole genome shotgun (WGS) entry which is preliminary data.</text>
</comment>
<gene>
    <name evidence="1" type="ORF">RWD45_03930</name>
</gene>
<reference evidence="1 2" key="1">
    <citation type="submission" date="2023-10" db="EMBL/GenBank/DDBJ databases">
        <title>Virgibacillus soli CC-YMP-6 genome.</title>
        <authorList>
            <person name="Miliotis G."/>
            <person name="Sengupta P."/>
            <person name="Hameed A."/>
            <person name="Chuvochina M."/>
            <person name="Mcdonagh F."/>
            <person name="Simpson A.C."/>
            <person name="Singh N.K."/>
            <person name="Rekha P.D."/>
            <person name="Raman K."/>
            <person name="Hugenholtz P."/>
            <person name="Venkateswaran K."/>
        </authorList>
    </citation>
    <scope>NUCLEOTIDE SEQUENCE [LARGE SCALE GENOMIC DNA]</scope>
    <source>
        <strain evidence="1 2">CC-YMP-6</strain>
    </source>
</reference>
<sequence length="80" mass="9157">MEWIIEDSANGKRIVDYLREEKSFSRRIVKAIKFDGGEIFVNGCQCTVGDRLTVGDTLSITFPPEEGEFKGFTYPIEHRI</sequence>
<dbReference type="EMBL" id="JAWDIQ010000001">
    <property type="protein sequence ID" value="MDY0407915.1"/>
    <property type="molecule type" value="Genomic_DNA"/>
</dbReference>
<evidence type="ECO:0000313" key="2">
    <source>
        <dbReference type="Proteomes" id="UP001275315"/>
    </source>
</evidence>
<organism evidence="1 2">
    <name type="scientific">Paracerasibacillus soli</name>
    <dbReference type="NCBI Taxonomy" id="480284"/>
    <lineage>
        <taxon>Bacteria</taxon>
        <taxon>Bacillati</taxon>
        <taxon>Bacillota</taxon>
        <taxon>Bacilli</taxon>
        <taxon>Bacillales</taxon>
        <taxon>Bacillaceae</taxon>
        <taxon>Paracerasibacillus</taxon>
    </lineage>
</organism>
<accession>A0ABU5CNV4</accession>
<keyword evidence="2" id="KW-1185">Reference proteome</keyword>
<protein>
    <recommendedName>
        <fullName evidence="3">RNA-binding S4 domain-containing protein</fullName>
    </recommendedName>
</protein>
<name>A0ABU5CNV4_9BACI</name>
<dbReference type="Proteomes" id="UP001275315">
    <property type="component" value="Unassembled WGS sequence"/>
</dbReference>